<keyword evidence="3" id="KW-1185">Reference proteome</keyword>
<protein>
    <recommendedName>
        <fullName evidence="4">DUF1318 domain-containing protein</fullName>
    </recommendedName>
</protein>
<dbReference type="KEGG" id="bsb:Bresu_0040"/>
<sequence>MEKTNPMSLRKMFVLGAAVVALGVAAGASFAQTPAQKATIDAAKAQGVVGEQADGYLGIRTSASDPAVQDAVTTTNAARARAYAASAAQAGTTPDVAGARMFESQLLPRITSGQWYRNAAGQWVQR</sequence>
<name>D9QHT0_BRESC</name>
<evidence type="ECO:0000313" key="3">
    <source>
        <dbReference type="Proteomes" id="UP000002696"/>
    </source>
</evidence>
<feature type="chain" id="PRO_5003126983" description="DUF1318 domain-containing protein" evidence="1">
    <location>
        <begin position="32"/>
        <end position="126"/>
    </location>
</feature>
<feature type="signal peptide" evidence="1">
    <location>
        <begin position="1"/>
        <end position="31"/>
    </location>
</feature>
<evidence type="ECO:0008006" key="4">
    <source>
        <dbReference type="Google" id="ProtNLM"/>
    </source>
</evidence>
<evidence type="ECO:0000313" key="2">
    <source>
        <dbReference type="EMBL" id="ADK99355.1"/>
    </source>
</evidence>
<accession>D9QHT0</accession>
<gene>
    <name evidence="2" type="ordered locus">Bresu_0040</name>
</gene>
<dbReference type="FunCoup" id="D9QHT0">
    <property type="interactions" value="1"/>
</dbReference>
<dbReference type="InParanoid" id="D9QHT0"/>
<organism evidence="2 3">
    <name type="scientific">Brevundimonas subvibrioides (strain ATCC 15264 / DSM 4735 / LMG 14903 / NBRC 16000 / CB 81)</name>
    <name type="common">Caulobacter subvibrioides</name>
    <dbReference type="NCBI Taxonomy" id="633149"/>
    <lineage>
        <taxon>Bacteria</taxon>
        <taxon>Pseudomonadati</taxon>
        <taxon>Pseudomonadota</taxon>
        <taxon>Alphaproteobacteria</taxon>
        <taxon>Caulobacterales</taxon>
        <taxon>Caulobacteraceae</taxon>
        <taxon>Brevundimonas</taxon>
    </lineage>
</organism>
<dbReference type="BioCyc" id="BSUB633149:G1GM8-40-MONOMER"/>
<dbReference type="STRING" id="633149.Bresu_0040"/>
<dbReference type="eggNOG" id="COG3784">
    <property type="taxonomic scope" value="Bacteria"/>
</dbReference>
<dbReference type="EMBL" id="CP002102">
    <property type="protein sequence ID" value="ADK99355.1"/>
    <property type="molecule type" value="Genomic_DNA"/>
</dbReference>
<dbReference type="HOGENOM" id="CLU_146585_0_1_5"/>
<dbReference type="PIRSF" id="PIRSF025560">
    <property type="entry name" value="UCP025560"/>
    <property type="match status" value="1"/>
</dbReference>
<proteinExistence type="predicted"/>
<dbReference type="Pfam" id="PF07027">
    <property type="entry name" value="DUF1318"/>
    <property type="match status" value="1"/>
</dbReference>
<dbReference type="InterPro" id="IPR008309">
    <property type="entry name" value="YdbL"/>
</dbReference>
<dbReference type="Proteomes" id="UP000002696">
    <property type="component" value="Chromosome"/>
</dbReference>
<dbReference type="AlphaFoldDB" id="D9QHT0"/>
<evidence type="ECO:0000256" key="1">
    <source>
        <dbReference type="SAM" id="SignalP"/>
    </source>
</evidence>
<keyword evidence="1" id="KW-0732">Signal</keyword>
<reference evidence="3" key="1">
    <citation type="journal article" date="2011" name="J. Bacteriol.">
        <title>Genome sequences of eight morphologically diverse alphaproteobacteria.</title>
        <authorList>
            <consortium name="US DOE Joint Genome Institute"/>
            <person name="Brown P.J."/>
            <person name="Kysela D.T."/>
            <person name="Buechlein A."/>
            <person name="Hemmerich C."/>
            <person name="Brun Y.V."/>
        </authorList>
    </citation>
    <scope>NUCLEOTIDE SEQUENCE [LARGE SCALE GENOMIC DNA]</scope>
    <source>
        <strain evidence="3">ATCC 15264 / DSM 4735 / LMG 14903 / NBRC 16000 / CB 81</strain>
    </source>
</reference>